<evidence type="ECO:0000313" key="4">
    <source>
        <dbReference type="EMBL" id="CAB4192616.1"/>
    </source>
</evidence>
<sequence>MSEPTRYRVANNQAQRTLGGNVLVVDPAGRLVEYADYARLHSLFANSEQENARLKAEVERLTETIEKVITAADVIDERNQRLIAEVERLRKAGDDLAGMVGYHVPYEDQIELEKAWNAAKEGKPSV</sequence>
<organism evidence="2">
    <name type="scientific">uncultured Caudovirales phage</name>
    <dbReference type="NCBI Taxonomy" id="2100421"/>
    <lineage>
        <taxon>Viruses</taxon>
        <taxon>Duplodnaviria</taxon>
        <taxon>Heunggongvirae</taxon>
        <taxon>Uroviricota</taxon>
        <taxon>Caudoviricetes</taxon>
        <taxon>Peduoviridae</taxon>
        <taxon>Maltschvirus</taxon>
        <taxon>Maltschvirus maltsch</taxon>
    </lineage>
</organism>
<dbReference type="EMBL" id="LR796621">
    <property type="protein sequence ID" value="CAB4154788.1"/>
    <property type="molecule type" value="Genomic_DNA"/>
</dbReference>
<evidence type="ECO:0000313" key="5">
    <source>
        <dbReference type="EMBL" id="CAB5230473.1"/>
    </source>
</evidence>
<gene>
    <name evidence="4" type="ORF">UFOVP1232_46</name>
    <name evidence="5" type="ORF">UFOVP1572_15</name>
    <name evidence="2" type="ORF">UFOVP644_32</name>
    <name evidence="3" type="ORF">UFOVP958_46</name>
</gene>
<dbReference type="EMBL" id="LR797189">
    <property type="protein sequence ID" value="CAB4192616.1"/>
    <property type="molecule type" value="Genomic_DNA"/>
</dbReference>
<reference evidence="2" key="1">
    <citation type="submission" date="2020-04" db="EMBL/GenBank/DDBJ databases">
        <authorList>
            <person name="Chiriac C."/>
            <person name="Salcher M."/>
            <person name="Ghai R."/>
            <person name="Kavagutti S V."/>
        </authorList>
    </citation>
    <scope>NUCLEOTIDE SEQUENCE</scope>
</reference>
<protein>
    <recommendedName>
        <fullName evidence="6">Coil containing protein</fullName>
    </recommendedName>
</protein>
<evidence type="ECO:0000313" key="3">
    <source>
        <dbReference type="EMBL" id="CAB4174379.1"/>
    </source>
</evidence>
<proteinExistence type="predicted"/>
<dbReference type="EMBL" id="LR796908">
    <property type="protein sequence ID" value="CAB4174379.1"/>
    <property type="molecule type" value="Genomic_DNA"/>
</dbReference>
<evidence type="ECO:0000256" key="1">
    <source>
        <dbReference type="SAM" id="Coils"/>
    </source>
</evidence>
<evidence type="ECO:0008006" key="6">
    <source>
        <dbReference type="Google" id="ProtNLM"/>
    </source>
</evidence>
<evidence type="ECO:0000313" key="2">
    <source>
        <dbReference type="EMBL" id="CAB4154788.1"/>
    </source>
</evidence>
<keyword evidence="1" id="KW-0175">Coiled coil</keyword>
<feature type="coiled-coil region" evidence="1">
    <location>
        <begin position="37"/>
        <end position="92"/>
    </location>
</feature>
<name>A0A6J5NCQ0_9CAUD</name>
<accession>A0A6J5NCQ0</accession>
<dbReference type="EMBL" id="LR798421">
    <property type="protein sequence ID" value="CAB5230473.1"/>
    <property type="molecule type" value="Genomic_DNA"/>
</dbReference>